<dbReference type="InterPro" id="IPR012916">
    <property type="entry name" value="RED_N"/>
</dbReference>
<organism evidence="5 6">
    <name type="scientific">Ascochyta lentis</name>
    <dbReference type="NCBI Taxonomy" id="205686"/>
    <lineage>
        <taxon>Eukaryota</taxon>
        <taxon>Fungi</taxon>
        <taxon>Dikarya</taxon>
        <taxon>Ascomycota</taxon>
        <taxon>Pezizomycotina</taxon>
        <taxon>Dothideomycetes</taxon>
        <taxon>Pleosporomycetidae</taxon>
        <taxon>Pleosporales</taxon>
        <taxon>Pleosporineae</taxon>
        <taxon>Didymellaceae</taxon>
        <taxon>Ascochyta</taxon>
    </lineage>
</organism>
<evidence type="ECO:0000256" key="1">
    <source>
        <dbReference type="ARBA" id="ARBA00004123"/>
    </source>
</evidence>
<sequence length="569" mass="61540">MNNSQFRRLLLSEQPKQQDGSGQSVSPAPRTPGGALGARKHSSLPMTPRQVGRGSVQTDFARQLAERNAKALPQKKTRASAPKGTKLAAGYTDRTKERVDEADSELAKRIKNLEEAMKLGQIDRETFEKLVQEISGGDVGTTHLVKGLDRKLLERVRRGEDVLGGHADAAAAQEEQADVASDVEDAFDELAEADVGPLTREQVEKKGEKLMAPPPPPLVAGAKRTRADILAELKRQREEAAKAAEAEHAKRFPTLGPGFRKVTPHGERSRIETDDKGREVLIITGPDGKEKRKVRKQKAEPQPVPETRHDLDDAAKPINTHNLPEPKPQDESEDDDIFAGVGSNYNPLANLDDDDDDEDSGDEGEAVPEATAEEASAIPAAVPTSPGAEAEASPATEAPRPSGPTLSAKRDYFKSRTTQGGTSDNTSSLSSADATVRAALAKVRNLDEKSTLLQNLSSANPSDADSKEARLKKRAAALAASDRDLEDIDMGFGESRFDDADEMEREGEKVKFSEWKGLGTGGDDEDEDGPKAAKKRKRGPKKRKGDVNNADDVLQAMERQKEKKTKTLG</sequence>
<name>A0A8H7J4W0_9PLEO</name>
<comment type="subcellular location">
    <subcellularLocation>
        <location evidence="1">Nucleus</location>
    </subcellularLocation>
</comment>
<feature type="compositionally biased region" description="Basic and acidic residues" evidence="3">
    <location>
        <begin position="239"/>
        <end position="250"/>
    </location>
</feature>
<feature type="compositionally biased region" description="Basic and acidic residues" evidence="3">
    <location>
        <begin position="306"/>
        <end position="315"/>
    </location>
</feature>
<dbReference type="AlphaFoldDB" id="A0A8H7J4W0"/>
<feature type="compositionally biased region" description="Polar residues" evidence="3">
    <location>
        <begin position="415"/>
        <end position="432"/>
    </location>
</feature>
<dbReference type="PANTHER" id="PTHR12765">
    <property type="entry name" value="RED PROTEIN IK FACTOR CYTOKINE IK"/>
    <property type="match status" value="1"/>
</dbReference>
<proteinExistence type="predicted"/>
<dbReference type="Pfam" id="PF07808">
    <property type="entry name" value="RED_N"/>
    <property type="match status" value="1"/>
</dbReference>
<feature type="compositionally biased region" description="Basic residues" evidence="3">
    <location>
        <begin position="532"/>
        <end position="544"/>
    </location>
</feature>
<keyword evidence="6" id="KW-1185">Reference proteome</keyword>
<dbReference type="GO" id="GO:0005634">
    <property type="term" value="C:nucleus"/>
    <property type="evidence" value="ECO:0007669"/>
    <property type="project" value="UniProtKB-SubCell"/>
</dbReference>
<feature type="region of interest" description="Disordered" evidence="3">
    <location>
        <begin position="239"/>
        <end position="432"/>
    </location>
</feature>
<dbReference type="EMBL" id="RZGK01000009">
    <property type="protein sequence ID" value="KAF9696688.1"/>
    <property type="molecule type" value="Genomic_DNA"/>
</dbReference>
<feature type="domain" description="RED-like N-terminal" evidence="4">
    <location>
        <begin position="77"/>
        <end position="159"/>
    </location>
</feature>
<feature type="compositionally biased region" description="Polar residues" evidence="3">
    <location>
        <begin position="451"/>
        <end position="463"/>
    </location>
</feature>
<accession>A0A8H7J4W0</accession>
<feature type="compositionally biased region" description="Acidic residues" evidence="3">
    <location>
        <begin position="351"/>
        <end position="366"/>
    </location>
</feature>
<evidence type="ECO:0000313" key="6">
    <source>
        <dbReference type="Proteomes" id="UP000651452"/>
    </source>
</evidence>
<feature type="compositionally biased region" description="Low complexity" evidence="3">
    <location>
        <begin position="368"/>
        <end position="400"/>
    </location>
</feature>
<evidence type="ECO:0000259" key="4">
    <source>
        <dbReference type="Pfam" id="PF07808"/>
    </source>
</evidence>
<reference evidence="5" key="2">
    <citation type="submission" date="2020-09" db="EMBL/GenBank/DDBJ databases">
        <title>Reference genome assembly for Australian Ascochyta lentis isolate Al4.</title>
        <authorList>
            <person name="Lee R.C."/>
            <person name="Farfan-Caceres L.M."/>
            <person name="Debler J.W."/>
            <person name="Williams A.H."/>
            <person name="Henares B.M."/>
        </authorList>
    </citation>
    <scope>NUCLEOTIDE SEQUENCE</scope>
    <source>
        <strain evidence="5">Al4</strain>
    </source>
</reference>
<protein>
    <recommendedName>
        <fullName evidence="4">RED-like N-terminal domain-containing protein</fullName>
    </recommendedName>
</protein>
<evidence type="ECO:0000256" key="2">
    <source>
        <dbReference type="ARBA" id="ARBA00023242"/>
    </source>
</evidence>
<feature type="compositionally biased region" description="Basic and acidic residues" evidence="3">
    <location>
        <begin position="264"/>
        <end position="279"/>
    </location>
</feature>
<feature type="region of interest" description="Disordered" evidence="3">
    <location>
        <begin position="1"/>
        <end position="100"/>
    </location>
</feature>
<reference evidence="5" key="1">
    <citation type="submission" date="2018-12" db="EMBL/GenBank/DDBJ databases">
        <authorList>
            <person name="Syme R.A."/>
            <person name="Farfan-Caceres L."/>
            <person name="Lichtenzveig J."/>
        </authorList>
    </citation>
    <scope>NUCLEOTIDE SEQUENCE</scope>
    <source>
        <strain evidence="5">Al4</strain>
    </source>
</reference>
<feature type="compositionally biased region" description="Polar residues" evidence="3">
    <location>
        <begin position="14"/>
        <end position="26"/>
    </location>
</feature>
<feature type="region of interest" description="Disordered" evidence="3">
    <location>
        <begin position="445"/>
        <end position="569"/>
    </location>
</feature>
<feature type="region of interest" description="Disordered" evidence="3">
    <location>
        <begin position="204"/>
        <end position="223"/>
    </location>
</feature>
<dbReference type="InterPro" id="IPR039896">
    <property type="entry name" value="Red-like"/>
</dbReference>
<comment type="caution">
    <text evidence="5">The sequence shown here is derived from an EMBL/GenBank/DDBJ whole genome shotgun (WGS) entry which is preliminary data.</text>
</comment>
<keyword evidence="2" id="KW-0539">Nucleus</keyword>
<evidence type="ECO:0000256" key="3">
    <source>
        <dbReference type="SAM" id="MobiDB-lite"/>
    </source>
</evidence>
<dbReference type="OrthoDB" id="3366823at2759"/>
<gene>
    <name evidence="5" type="ORF">EKO04_005295</name>
</gene>
<dbReference type="Proteomes" id="UP000651452">
    <property type="component" value="Unassembled WGS sequence"/>
</dbReference>
<evidence type="ECO:0000313" key="5">
    <source>
        <dbReference type="EMBL" id="KAF9696688.1"/>
    </source>
</evidence>